<gene>
    <name evidence="2" type="ORF">QX233_09690</name>
</gene>
<proteinExistence type="predicted"/>
<protein>
    <submittedName>
        <fullName evidence="2">Uncharacterized protein</fullName>
    </submittedName>
</protein>
<organism evidence="2 3">
    <name type="scientific">Chryseobacterium gambrini</name>
    <dbReference type="NCBI Taxonomy" id="373672"/>
    <lineage>
        <taxon>Bacteria</taxon>
        <taxon>Pseudomonadati</taxon>
        <taxon>Bacteroidota</taxon>
        <taxon>Flavobacteriia</taxon>
        <taxon>Flavobacteriales</taxon>
        <taxon>Weeksellaceae</taxon>
        <taxon>Chryseobacterium group</taxon>
        <taxon>Chryseobacterium</taxon>
    </lineage>
</organism>
<sequence>MAIKIWNIILLILIGGLIIGIFLHETAYKRFDRSDYYIYVENEENINTVLLENKFINKDDTINIPNGENHLSVNEKLLPKKLHLLWFCFEDNKFYEFNGEIDNDLIRKNIENSENFGLTFGKHGAFTVKANYKVTQKLRGTAVLKPWFNKEVNRDVAVFFAQNKIKITPYLTIKSGSGFSGIEFSPVTYHYLSNSSYSADTLINRKFFYENRPLIIRPFDEIDLKVTKNAGMKPKSEEYFFAPVLRMKIHLDPDHLYEILKNKSTDHFDLHIDLDKNDSLKSIYLSNKKENFKLDTEIKYELESNQ</sequence>
<evidence type="ECO:0000313" key="2">
    <source>
        <dbReference type="EMBL" id="MDN4012732.1"/>
    </source>
</evidence>
<reference evidence="2" key="1">
    <citation type="submission" date="2023-06" db="EMBL/GenBank/DDBJ databases">
        <title>Two Chryseobacterium gambrini strains from China.</title>
        <authorList>
            <person name="Zeng J."/>
            <person name="Wu Y."/>
        </authorList>
    </citation>
    <scope>NUCLEOTIDE SEQUENCE</scope>
    <source>
        <strain evidence="2">SQ219</strain>
    </source>
</reference>
<accession>A0AAJ1R5K9</accession>
<keyword evidence="1" id="KW-0472">Membrane</keyword>
<keyword evidence="1" id="KW-0812">Transmembrane</keyword>
<feature type="transmembrane region" description="Helical" evidence="1">
    <location>
        <begin position="6"/>
        <end position="23"/>
    </location>
</feature>
<comment type="caution">
    <text evidence="2">The sequence shown here is derived from an EMBL/GenBank/DDBJ whole genome shotgun (WGS) entry which is preliminary data.</text>
</comment>
<dbReference type="Proteomes" id="UP001225933">
    <property type="component" value="Unassembled WGS sequence"/>
</dbReference>
<keyword evidence="1" id="KW-1133">Transmembrane helix</keyword>
<name>A0AAJ1R5K9_9FLAO</name>
<dbReference type="RefSeq" id="WP_214589897.1">
    <property type="nucleotide sequence ID" value="NZ_JAUHGV010000009.1"/>
</dbReference>
<evidence type="ECO:0000256" key="1">
    <source>
        <dbReference type="SAM" id="Phobius"/>
    </source>
</evidence>
<evidence type="ECO:0000313" key="3">
    <source>
        <dbReference type="Proteomes" id="UP001225933"/>
    </source>
</evidence>
<dbReference type="EMBL" id="JAUHGV010000009">
    <property type="protein sequence ID" value="MDN4012732.1"/>
    <property type="molecule type" value="Genomic_DNA"/>
</dbReference>
<dbReference type="AlphaFoldDB" id="A0AAJ1R5K9"/>